<keyword evidence="1" id="KW-0812">Transmembrane</keyword>
<dbReference type="EMBL" id="BCSX01000023">
    <property type="protein sequence ID" value="GAS88409.1"/>
    <property type="molecule type" value="Genomic_DNA"/>
</dbReference>
<dbReference type="RefSeq" id="WP_029367429.1">
    <property type="nucleotide sequence ID" value="NZ_BCSX01000023.1"/>
</dbReference>
<evidence type="ECO:0000313" key="3">
    <source>
        <dbReference type="Proteomes" id="UP000069620"/>
    </source>
</evidence>
<gene>
    <name evidence="2" type="ORF">RMCB_2505</name>
</gene>
<comment type="caution">
    <text evidence="2">The sequence shown here is derived from an EMBL/GenBank/DDBJ whole genome shotgun (WGS) entry which is preliminary data.</text>
</comment>
<proteinExistence type="predicted"/>
<evidence type="ECO:0000256" key="1">
    <source>
        <dbReference type="SAM" id="Phobius"/>
    </source>
</evidence>
<keyword evidence="1" id="KW-0472">Membrane</keyword>
<reference evidence="3" key="1">
    <citation type="journal article" date="2016" name="Genome Announc.">
        <title>Draft Genome Sequences of Five Rapidly Growing Mycobacterium Species, M. thermoresistibile, M. fortuitum subsp. acetamidolyticum, M. canariasense, M. brisbanense, and M. novocastrense.</title>
        <authorList>
            <person name="Katahira K."/>
            <person name="Ogura Y."/>
            <person name="Gotoh Y."/>
            <person name="Hayashi T."/>
        </authorList>
    </citation>
    <scope>NUCLEOTIDE SEQUENCE [LARGE SCALE GENOMIC DNA]</scope>
    <source>
        <strain evidence="3">JCM15654</strain>
    </source>
</reference>
<dbReference type="AlphaFoldDB" id="A0A100VYQ2"/>
<dbReference type="OrthoDB" id="3748887at2"/>
<sequence length="87" mass="9466">MCGWDGSGWMWNGGLGWIMSAAVFTMLFAVVITGIVLGVRYLASGRHGAPAAPQGRAAEDVLGERLASGEIDDNEYRQRMATLREHR</sequence>
<dbReference type="Proteomes" id="UP000069620">
    <property type="component" value="Unassembled WGS sequence"/>
</dbReference>
<organism evidence="2 3">
    <name type="scientific">Mycolicibacterium brisbanense</name>
    <dbReference type="NCBI Taxonomy" id="146020"/>
    <lineage>
        <taxon>Bacteria</taxon>
        <taxon>Bacillati</taxon>
        <taxon>Actinomycetota</taxon>
        <taxon>Actinomycetes</taxon>
        <taxon>Mycobacteriales</taxon>
        <taxon>Mycobacteriaceae</taxon>
        <taxon>Mycolicibacterium</taxon>
    </lineage>
</organism>
<keyword evidence="1" id="KW-1133">Transmembrane helix</keyword>
<reference evidence="3" key="2">
    <citation type="submission" date="2016-02" db="EMBL/GenBank/DDBJ databases">
        <title>Draft genome sequence of five rapidly growing Mycobacterium species.</title>
        <authorList>
            <person name="Katahira K."/>
            <person name="Gotou Y."/>
            <person name="Iida K."/>
            <person name="Ogura Y."/>
            <person name="Hayashi T."/>
        </authorList>
    </citation>
    <scope>NUCLEOTIDE SEQUENCE [LARGE SCALE GENOMIC DNA]</scope>
    <source>
        <strain evidence="3">JCM15654</strain>
    </source>
</reference>
<accession>A0A100VYQ2</accession>
<dbReference type="STRING" id="146020.RMCB_2505"/>
<protein>
    <submittedName>
        <fullName evidence="2">Uncharacterized protein</fullName>
    </submittedName>
</protein>
<name>A0A100VYQ2_9MYCO</name>
<feature type="transmembrane region" description="Helical" evidence="1">
    <location>
        <begin position="15"/>
        <end position="39"/>
    </location>
</feature>
<keyword evidence="3" id="KW-1185">Reference proteome</keyword>
<evidence type="ECO:0000313" key="2">
    <source>
        <dbReference type="EMBL" id="GAS88409.1"/>
    </source>
</evidence>